<dbReference type="InterPro" id="IPR011335">
    <property type="entry name" value="Restrct_endonuc-II-like"/>
</dbReference>
<dbReference type="EMBL" id="BSVA01000001">
    <property type="protein sequence ID" value="GMA91225.1"/>
    <property type="molecule type" value="Genomic_DNA"/>
</dbReference>
<evidence type="ECO:0000259" key="1">
    <source>
        <dbReference type="Pfam" id="PF13338"/>
    </source>
</evidence>
<name>A0ABQ6JWT9_9MICO</name>
<sequence>MDLTSIATSHGLVFTSDFLRIGSDTRELARAVARGELVKLRRGAYVRSAEWEAADERWRHLLRAEAVARDARRELPFAGATAAAVWGMWQHSYPDDVVFLDRWKGGGRSEPGVRRITAAASTARLRRVEGRLVTDVARTAIDVARSADFMTAVGTLDWTLWRRNPFRVTREQLAAELEKFPPTLRRRFVERAIMFASPLSDSYAESFARALMFELGYELPEQQVEFPHATGVYAVDFAWRRLRVIAEIDGFGKYLDPSMNGGDPARVVLAEKLREDELRRQGYTVIRLYWSDLMNPAALMAKLDAAGVRRGRR</sequence>
<evidence type="ECO:0000313" key="3">
    <source>
        <dbReference type="Proteomes" id="UP001157069"/>
    </source>
</evidence>
<keyword evidence="3" id="KW-1185">Reference proteome</keyword>
<gene>
    <name evidence="2" type="ORF">GCM10025869_17540</name>
</gene>
<evidence type="ECO:0000313" key="2">
    <source>
        <dbReference type="EMBL" id="GMA91225.1"/>
    </source>
</evidence>
<protein>
    <recommendedName>
        <fullName evidence="1">AbiEi antitoxin N-terminal domain-containing protein</fullName>
    </recommendedName>
</protein>
<reference evidence="3" key="1">
    <citation type="journal article" date="2019" name="Int. J. Syst. Evol. Microbiol.">
        <title>The Global Catalogue of Microorganisms (GCM) 10K type strain sequencing project: providing services to taxonomists for standard genome sequencing and annotation.</title>
        <authorList>
            <consortium name="The Broad Institute Genomics Platform"/>
            <consortium name="The Broad Institute Genome Sequencing Center for Infectious Disease"/>
            <person name="Wu L."/>
            <person name="Ma J."/>
        </authorList>
    </citation>
    <scope>NUCLEOTIDE SEQUENCE [LARGE SCALE GENOMIC DNA]</scope>
    <source>
        <strain evidence="3">NBRC 108755</strain>
    </source>
</reference>
<dbReference type="SUPFAM" id="SSF52980">
    <property type="entry name" value="Restriction endonuclease-like"/>
    <property type="match status" value="1"/>
</dbReference>
<comment type="caution">
    <text evidence="2">The sequence shown here is derived from an EMBL/GenBank/DDBJ whole genome shotgun (WGS) entry which is preliminary data.</text>
</comment>
<feature type="domain" description="AbiEi antitoxin N-terminal" evidence="1">
    <location>
        <begin position="7"/>
        <end position="46"/>
    </location>
</feature>
<organism evidence="2 3">
    <name type="scientific">Homoserinibacter gongjuensis</name>
    <dbReference type="NCBI Taxonomy" id="1162968"/>
    <lineage>
        <taxon>Bacteria</taxon>
        <taxon>Bacillati</taxon>
        <taxon>Actinomycetota</taxon>
        <taxon>Actinomycetes</taxon>
        <taxon>Micrococcales</taxon>
        <taxon>Microbacteriaceae</taxon>
        <taxon>Homoserinibacter</taxon>
    </lineage>
</organism>
<dbReference type="Pfam" id="PF13338">
    <property type="entry name" value="AbiEi_4"/>
    <property type="match status" value="1"/>
</dbReference>
<accession>A0ABQ6JWT9</accession>
<dbReference type="Gene3D" id="3.40.960.10">
    <property type="entry name" value="VSR Endonuclease"/>
    <property type="match status" value="1"/>
</dbReference>
<dbReference type="RefSeq" id="WP_284299454.1">
    <property type="nucleotide sequence ID" value="NZ_BSVA01000001.1"/>
</dbReference>
<dbReference type="InterPro" id="IPR025159">
    <property type="entry name" value="AbiEi_N"/>
</dbReference>
<dbReference type="Proteomes" id="UP001157069">
    <property type="component" value="Unassembled WGS sequence"/>
</dbReference>
<proteinExistence type="predicted"/>